<evidence type="ECO:0000256" key="1">
    <source>
        <dbReference type="ARBA" id="ARBA00000085"/>
    </source>
</evidence>
<keyword evidence="9" id="KW-1133">Transmembrane helix</keyword>
<dbReference type="EMBL" id="BJHW01000001">
    <property type="protein sequence ID" value="GDY51632.1"/>
    <property type="molecule type" value="Genomic_DNA"/>
</dbReference>
<feature type="transmembrane region" description="Helical" evidence="9">
    <location>
        <begin position="30"/>
        <end position="49"/>
    </location>
</feature>
<dbReference type="GO" id="GO:0005524">
    <property type="term" value="F:ATP binding"/>
    <property type="evidence" value="ECO:0007669"/>
    <property type="project" value="UniProtKB-KW"/>
</dbReference>
<comment type="catalytic activity">
    <reaction evidence="1">
        <text>ATP + protein L-histidine = ADP + protein N-phospho-L-histidine.</text>
        <dbReference type="EC" id="2.7.13.3"/>
    </reaction>
</comment>
<dbReference type="RefSeq" id="WP_162001755.1">
    <property type="nucleotide sequence ID" value="NZ_BAAASO010000005.1"/>
</dbReference>
<keyword evidence="4" id="KW-0808">Transferase</keyword>
<evidence type="ECO:0000256" key="3">
    <source>
        <dbReference type="ARBA" id="ARBA00022553"/>
    </source>
</evidence>
<keyword evidence="9" id="KW-0812">Transmembrane</keyword>
<feature type="transmembrane region" description="Helical" evidence="9">
    <location>
        <begin position="122"/>
        <end position="147"/>
    </location>
</feature>
<evidence type="ECO:0000256" key="2">
    <source>
        <dbReference type="ARBA" id="ARBA00012438"/>
    </source>
</evidence>
<evidence type="ECO:0000256" key="4">
    <source>
        <dbReference type="ARBA" id="ARBA00022679"/>
    </source>
</evidence>
<dbReference type="GO" id="GO:0016020">
    <property type="term" value="C:membrane"/>
    <property type="evidence" value="ECO:0007669"/>
    <property type="project" value="InterPro"/>
</dbReference>
<dbReference type="GO" id="GO:0046983">
    <property type="term" value="F:protein dimerization activity"/>
    <property type="evidence" value="ECO:0007669"/>
    <property type="project" value="InterPro"/>
</dbReference>
<keyword evidence="13" id="KW-1185">Reference proteome</keyword>
<feature type="domain" description="Histidine kinase/HSP90-like ATPase" evidence="10">
    <location>
        <begin position="290"/>
        <end position="372"/>
    </location>
</feature>
<dbReference type="Pfam" id="PF02518">
    <property type="entry name" value="HATPase_c"/>
    <property type="match status" value="1"/>
</dbReference>
<keyword evidence="6 12" id="KW-0418">Kinase</keyword>
<protein>
    <recommendedName>
        <fullName evidence="2">histidine kinase</fullName>
        <ecNumber evidence="2">2.7.13.3</ecNumber>
    </recommendedName>
</protein>
<evidence type="ECO:0000313" key="13">
    <source>
        <dbReference type="Proteomes" id="UP000301309"/>
    </source>
</evidence>
<feature type="domain" description="Signal transduction histidine kinase subgroup 3 dimerisation and phosphoacceptor" evidence="11">
    <location>
        <begin position="183"/>
        <end position="250"/>
    </location>
</feature>
<evidence type="ECO:0000256" key="9">
    <source>
        <dbReference type="SAM" id="Phobius"/>
    </source>
</evidence>
<dbReference type="InterPro" id="IPR003594">
    <property type="entry name" value="HATPase_dom"/>
</dbReference>
<keyword evidence="7" id="KW-0067">ATP-binding</keyword>
<dbReference type="GO" id="GO:0000155">
    <property type="term" value="F:phosphorelay sensor kinase activity"/>
    <property type="evidence" value="ECO:0007669"/>
    <property type="project" value="InterPro"/>
</dbReference>
<proteinExistence type="predicted"/>
<feature type="transmembrane region" description="Helical" evidence="9">
    <location>
        <begin position="7"/>
        <end position="24"/>
    </location>
</feature>
<dbReference type="InterPro" id="IPR011712">
    <property type="entry name" value="Sig_transdc_His_kin_sub3_dim/P"/>
</dbReference>
<organism evidence="12 13">
    <name type="scientific">Streptomyces violaceusniger</name>
    <dbReference type="NCBI Taxonomy" id="68280"/>
    <lineage>
        <taxon>Bacteria</taxon>
        <taxon>Bacillati</taxon>
        <taxon>Actinomycetota</taxon>
        <taxon>Actinomycetes</taxon>
        <taxon>Kitasatosporales</taxon>
        <taxon>Streptomycetaceae</taxon>
        <taxon>Streptomyces</taxon>
        <taxon>Streptomyces violaceusniger group</taxon>
    </lineage>
</organism>
<keyword evidence="3" id="KW-0597">Phosphoprotein</keyword>
<dbReference type="InterPro" id="IPR036890">
    <property type="entry name" value="HATPase_C_sf"/>
</dbReference>
<keyword evidence="5" id="KW-0547">Nucleotide-binding</keyword>
<gene>
    <name evidence="12" type="ORF">SVIO_022550</name>
</gene>
<dbReference type="InterPro" id="IPR050482">
    <property type="entry name" value="Sensor_HK_TwoCompSys"/>
</dbReference>
<comment type="caution">
    <text evidence="12">The sequence shown here is derived from an EMBL/GenBank/DDBJ whole genome shotgun (WGS) entry which is preliminary data.</text>
</comment>
<evidence type="ECO:0000259" key="11">
    <source>
        <dbReference type="Pfam" id="PF07730"/>
    </source>
</evidence>
<dbReference type="Gene3D" id="1.20.5.1930">
    <property type="match status" value="1"/>
</dbReference>
<evidence type="ECO:0000256" key="6">
    <source>
        <dbReference type="ARBA" id="ARBA00022777"/>
    </source>
</evidence>
<evidence type="ECO:0000256" key="8">
    <source>
        <dbReference type="ARBA" id="ARBA00023012"/>
    </source>
</evidence>
<dbReference type="PANTHER" id="PTHR24421:SF10">
    <property type="entry name" value="NITRATE_NITRITE SENSOR PROTEIN NARQ"/>
    <property type="match status" value="1"/>
</dbReference>
<dbReference type="SUPFAM" id="SSF55874">
    <property type="entry name" value="ATPase domain of HSP90 chaperone/DNA topoisomerase II/histidine kinase"/>
    <property type="match status" value="1"/>
</dbReference>
<dbReference type="PANTHER" id="PTHR24421">
    <property type="entry name" value="NITRATE/NITRITE SENSOR PROTEIN NARX-RELATED"/>
    <property type="match status" value="1"/>
</dbReference>
<keyword evidence="8" id="KW-0902">Two-component regulatory system</keyword>
<evidence type="ECO:0000259" key="10">
    <source>
        <dbReference type="Pfam" id="PF02518"/>
    </source>
</evidence>
<evidence type="ECO:0000313" key="12">
    <source>
        <dbReference type="EMBL" id="GDY51632.1"/>
    </source>
</evidence>
<dbReference type="EC" id="2.7.13.3" evidence="2"/>
<feature type="transmembrane region" description="Helical" evidence="9">
    <location>
        <begin position="69"/>
        <end position="102"/>
    </location>
</feature>
<name>A0A4D4KSH3_STRVO</name>
<evidence type="ECO:0000256" key="7">
    <source>
        <dbReference type="ARBA" id="ARBA00022840"/>
    </source>
</evidence>
<dbReference type="CDD" id="cd16917">
    <property type="entry name" value="HATPase_UhpB-NarQ-NarX-like"/>
    <property type="match status" value="1"/>
</dbReference>
<dbReference type="Pfam" id="PF07730">
    <property type="entry name" value="HisKA_3"/>
    <property type="match status" value="1"/>
</dbReference>
<keyword evidence="9" id="KW-0472">Membrane</keyword>
<accession>A0A4D4KSH3</accession>
<dbReference type="Proteomes" id="UP000301309">
    <property type="component" value="Unassembled WGS sequence"/>
</dbReference>
<dbReference type="AlphaFoldDB" id="A0A4D4KSH3"/>
<dbReference type="Gene3D" id="3.30.565.10">
    <property type="entry name" value="Histidine kinase-like ATPase, C-terminal domain"/>
    <property type="match status" value="1"/>
</dbReference>
<reference evidence="12 13" key="1">
    <citation type="journal article" date="2020" name="Int. J. Syst. Evol. Microbiol.">
        <title>Reclassification of Streptomyces castelarensis and Streptomyces sporoclivatus as later heterotypic synonyms of Streptomyces antimycoticus.</title>
        <authorList>
            <person name="Komaki H."/>
            <person name="Tamura T."/>
        </authorList>
    </citation>
    <scope>NUCLEOTIDE SEQUENCE [LARGE SCALE GENOMIC DNA]</scope>
    <source>
        <strain evidence="12 13">NBRC 13459</strain>
    </source>
</reference>
<evidence type="ECO:0000256" key="5">
    <source>
        <dbReference type="ARBA" id="ARBA00022741"/>
    </source>
</evidence>
<sequence length="383" mass="40611">MLRTVSWLMRVGAYAFIGLHTFTGPPAGPGAVPLAVVTYALGGLSLLLWELTHALGDEAAKRAPRMRILLGVAAALSGYASAFPHAGALIGLSLMAVMHLGTELSLPVGWAVAGCTVVALETGVLVAGAGRGLALGYPMLVALILVASHNRRAYRIRAEQSAAMLAQSELLRAEQRRVAVLDERARIAREIHDVLAHSLGALSIQIQAAGALLTDHRDIDRAVTVLDGARRLTADGLAETRRAVHALRSDLAPLDEELGTMADTHRQRHGVPVRLRVEGEPSPLPADQALPLFRTAQEALTNAAKHAPAQPVEVTLTYEDEHVTLTVDNPLGAPPSPRRAPALATVDGGYGLTGMRERLLLLGGTLDAGVRDGQWRVRAEVPR</sequence>